<dbReference type="InterPro" id="IPR054557">
    <property type="entry name" value="NA-iREase1_dom"/>
</dbReference>
<dbReference type="GO" id="GO:0003677">
    <property type="term" value="F:DNA binding"/>
    <property type="evidence" value="ECO:0007669"/>
    <property type="project" value="InterPro"/>
</dbReference>
<feature type="domain" description="NACHT-associated inactive Restriction Endonuclease 1 sensor" evidence="6">
    <location>
        <begin position="354"/>
        <end position="452"/>
    </location>
</feature>
<dbReference type="AlphaFoldDB" id="A0A7V6A3Q3"/>
<keyword evidence="2 7" id="KW-0489">Methyltransferase</keyword>
<comment type="similarity">
    <text evidence="1 4">Belongs to the N(4)/N(6)-methyltransferase family.</text>
</comment>
<dbReference type="EC" id="2.1.1.-" evidence="4"/>
<feature type="domain" description="DNA methylase N-4/N-6" evidence="5">
    <location>
        <begin position="24"/>
        <end position="298"/>
    </location>
</feature>
<evidence type="ECO:0000256" key="3">
    <source>
        <dbReference type="ARBA" id="ARBA00022679"/>
    </source>
</evidence>
<dbReference type="EMBL" id="DTGR01000135">
    <property type="protein sequence ID" value="HHS29719.1"/>
    <property type="molecule type" value="Genomic_DNA"/>
</dbReference>
<dbReference type="PRINTS" id="PR00508">
    <property type="entry name" value="S21N4MTFRASE"/>
</dbReference>
<gene>
    <name evidence="7" type="ORF">ENV52_08475</name>
</gene>
<proteinExistence type="inferred from homology"/>
<dbReference type="Pfam" id="PF01555">
    <property type="entry name" value="N6_N4_Mtase"/>
    <property type="match status" value="1"/>
</dbReference>
<dbReference type="InterPro" id="IPR002941">
    <property type="entry name" value="DNA_methylase_N4/N6"/>
</dbReference>
<dbReference type="GO" id="GO:0008170">
    <property type="term" value="F:N-methyltransferase activity"/>
    <property type="evidence" value="ECO:0007669"/>
    <property type="project" value="InterPro"/>
</dbReference>
<dbReference type="SUPFAM" id="SSF53335">
    <property type="entry name" value="S-adenosyl-L-methionine-dependent methyltransferases"/>
    <property type="match status" value="1"/>
</dbReference>
<protein>
    <recommendedName>
        <fullName evidence="4">Methyltransferase</fullName>
        <ecNumber evidence="4">2.1.1.-</ecNumber>
    </recommendedName>
</protein>
<dbReference type="InterPro" id="IPR001091">
    <property type="entry name" value="RM_Methyltransferase"/>
</dbReference>
<organism evidence="7">
    <name type="scientific">Desulfobacca acetoxidans</name>
    <dbReference type="NCBI Taxonomy" id="60893"/>
    <lineage>
        <taxon>Bacteria</taxon>
        <taxon>Pseudomonadati</taxon>
        <taxon>Thermodesulfobacteriota</taxon>
        <taxon>Desulfobaccia</taxon>
        <taxon>Desulfobaccales</taxon>
        <taxon>Desulfobaccaceae</taxon>
        <taxon>Desulfobacca</taxon>
    </lineage>
</organism>
<evidence type="ECO:0000256" key="1">
    <source>
        <dbReference type="ARBA" id="ARBA00006594"/>
    </source>
</evidence>
<dbReference type="PANTHER" id="PTHR13370">
    <property type="entry name" value="RNA METHYLASE-RELATED"/>
    <property type="match status" value="1"/>
</dbReference>
<dbReference type="InterPro" id="IPR029063">
    <property type="entry name" value="SAM-dependent_MTases_sf"/>
</dbReference>
<dbReference type="Gene3D" id="3.40.50.150">
    <property type="entry name" value="Vaccinia Virus protein VP39"/>
    <property type="match status" value="1"/>
</dbReference>
<evidence type="ECO:0000256" key="4">
    <source>
        <dbReference type="RuleBase" id="RU362026"/>
    </source>
</evidence>
<evidence type="ECO:0000259" key="5">
    <source>
        <dbReference type="Pfam" id="PF01555"/>
    </source>
</evidence>
<evidence type="ECO:0000313" key="7">
    <source>
        <dbReference type="EMBL" id="HHS29719.1"/>
    </source>
</evidence>
<comment type="caution">
    <text evidence="7">The sequence shown here is derived from an EMBL/GenBank/DDBJ whole genome shotgun (WGS) entry which is preliminary data.</text>
</comment>
<dbReference type="PROSITE" id="PS00092">
    <property type="entry name" value="N6_MTASE"/>
    <property type="match status" value="1"/>
</dbReference>
<keyword evidence="3 7" id="KW-0808">Transferase</keyword>
<reference evidence="7" key="1">
    <citation type="journal article" date="2020" name="mSystems">
        <title>Genome- and Community-Level Interaction Insights into Carbon Utilization and Element Cycling Functions of Hydrothermarchaeota in Hydrothermal Sediment.</title>
        <authorList>
            <person name="Zhou Z."/>
            <person name="Liu Y."/>
            <person name="Xu W."/>
            <person name="Pan J."/>
            <person name="Luo Z.H."/>
            <person name="Li M."/>
        </authorList>
    </citation>
    <scope>NUCLEOTIDE SEQUENCE [LARGE SCALE GENOMIC DNA]</scope>
    <source>
        <strain evidence="7">SpSt-767</strain>
    </source>
</reference>
<dbReference type="GO" id="GO:0032259">
    <property type="term" value="P:methylation"/>
    <property type="evidence" value="ECO:0007669"/>
    <property type="project" value="UniProtKB-KW"/>
</dbReference>
<evidence type="ECO:0000256" key="2">
    <source>
        <dbReference type="ARBA" id="ARBA00022603"/>
    </source>
</evidence>
<name>A0A7V6A3Q3_9BACT</name>
<evidence type="ECO:0000259" key="6">
    <source>
        <dbReference type="Pfam" id="PF22722"/>
    </source>
</evidence>
<accession>A0A7V6A3Q3</accession>
<dbReference type="Pfam" id="PF22722">
    <property type="entry name" value="NA-iREase1"/>
    <property type="match status" value="1"/>
</dbReference>
<sequence>MEENLLYYGDNLEVLSLHVKDETVDTIYLDPPFKSNQKYNVLFTEQNGTRSKAQIKAFEDTWRWDEGSSLAFRKIVEGGGNVSKIMQAFYSFLGGCDMLAYLSMMAPRLIELRRVLKNSGSIFLHCDPTASHYLKILMDAIFRPGNFKNEIIWHYRKWPSGKYAFQRNHDVILFYAKSEQKKRTFNQLFMDRAPSTLKRFGAAKIISGYDQSGRRIPSQTEDNESEGVRMDDVWDIGRVPPIKQLFPTQKPESLIERIILASTNEGDLVLDPFCGCGTTIVTAQKLKRQWIGIDITALSITLIKNRLKDAFLEKVPYKVIGEPVSLPDAERLAQEDPYQFQCWALGLVGARPVEQKKGADKGIDGRLYFYDEARGIKTKQIIFSVKSGHITVAHIRDLRGVIEREQAEMGVFITLQPPTKPMKSEALEAGYYDSPWGTTHPRIQIITIAELLGKKGLDVPAAKVNVTFKKSDRVKEDGVAYLTLPFER</sequence>
<dbReference type="PANTHER" id="PTHR13370:SF3">
    <property type="entry name" value="TRNA (GUANINE(10)-N2)-METHYLTRANSFERASE HOMOLOG"/>
    <property type="match status" value="1"/>
</dbReference>
<dbReference type="InterPro" id="IPR002052">
    <property type="entry name" value="DNA_methylase_N6_adenine_CS"/>
</dbReference>
<dbReference type="GO" id="GO:0005737">
    <property type="term" value="C:cytoplasm"/>
    <property type="evidence" value="ECO:0007669"/>
    <property type="project" value="TreeGrafter"/>
</dbReference>